<accession>Q0UJH7</accession>
<dbReference type="VEuPathDB" id="FungiDB:JI435_305730"/>
<evidence type="ECO:0000313" key="2">
    <source>
        <dbReference type="Proteomes" id="UP000001055"/>
    </source>
</evidence>
<dbReference type="RefSeq" id="XP_001798414.1">
    <property type="nucleotide sequence ID" value="XM_001798362.1"/>
</dbReference>
<reference evidence="2" key="1">
    <citation type="journal article" date="2007" name="Plant Cell">
        <title>Dothideomycete-plant interactions illuminated by genome sequencing and EST analysis of the wheat pathogen Stagonospora nodorum.</title>
        <authorList>
            <person name="Hane J.K."/>
            <person name="Lowe R.G."/>
            <person name="Solomon P.S."/>
            <person name="Tan K.C."/>
            <person name="Schoch C.L."/>
            <person name="Spatafora J.W."/>
            <person name="Crous P.W."/>
            <person name="Kodira C."/>
            <person name="Birren B.W."/>
            <person name="Galagan J.E."/>
            <person name="Torriani S.F."/>
            <person name="McDonald B.A."/>
            <person name="Oliver R.P."/>
        </authorList>
    </citation>
    <scope>NUCLEOTIDE SEQUENCE [LARGE SCALE GENOMIC DNA]</scope>
    <source>
        <strain evidence="2">SN15 / ATCC MYA-4574 / FGSC 10173</strain>
    </source>
</reference>
<proteinExistence type="predicted"/>
<dbReference type="EMBL" id="CH445336">
    <property type="protein sequence ID" value="EAT84363.2"/>
    <property type="molecule type" value="Genomic_DNA"/>
</dbReference>
<dbReference type="AlphaFoldDB" id="Q0UJH7"/>
<protein>
    <submittedName>
        <fullName evidence="1">Uncharacterized protein</fullName>
    </submittedName>
</protein>
<dbReference type="Proteomes" id="UP000001055">
    <property type="component" value="Unassembled WGS sequence"/>
</dbReference>
<dbReference type="HOGENOM" id="CLU_1402899_0_0_1"/>
<gene>
    <name evidence="1" type="ORF">SNOG_08087</name>
</gene>
<organism evidence="1 2">
    <name type="scientific">Phaeosphaeria nodorum (strain SN15 / ATCC MYA-4574 / FGSC 10173)</name>
    <name type="common">Glume blotch fungus</name>
    <name type="synonym">Parastagonospora nodorum</name>
    <dbReference type="NCBI Taxonomy" id="321614"/>
    <lineage>
        <taxon>Eukaryota</taxon>
        <taxon>Fungi</taxon>
        <taxon>Dikarya</taxon>
        <taxon>Ascomycota</taxon>
        <taxon>Pezizomycotina</taxon>
        <taxon>Dothideomycetes</taxon>
        <taxon>Pleosporomycetidae</taxon>
        <taxon>Pleosporales</taxon>
        <taxon>Pleosporineae</taxon>
        <taxon>Phaeosphaeriaceae</taxon>
        <taxon>Parastagonospora</taxon>
    </lineage>
</organism>
<sequence>MIEAEFLEPKYILKHMRKLCESAREFLEHLAPDGGNKKDDIQNIQEIQKPDSDFTEEYRDFNDELNVHLKHYKSEEHSYIHVKAVHRVLFGAHPEFASAQTGLDLILYMANLLVFAKQMIPSDRSEKQIWNALRQLDNSFPSQFMRSLEREIVSTIAGDSGMLQETFDLALELRTQLAILVLEKSAGDGDFNPG</sequence>
<dbReference type="GeneID" id="5975312"/>
<name>Q0UJH7_PHANO</name>
<dbReference type="InParanoid" id="Q0UJH7"/>
<dbReference type="STRING" id="321614.Q0UJH7"/>
<dbReference type="eggNOG" id="ENOG502SP4F">
    <property type="taxonomic scope" value="Eukaryota"/>
</dbReference>
<dbReference type="KEGG" id="pno:SNOG_08087"/>
<evidence type="ECO:0000313" key="1">
    <source>
        <dbReference type="EMBL" id="EAT84363.2"/>
    </source>
</evidence>